<evidence type="ECO:0000313" key="7">
    <source>
        <dbReference type="EMBL" id="UYU67393.1"/>
    </source>
</evidence>
<reference evidence="7 8" key="1">
    <citation type="submission" date="2021-06" db="EMBL/GenBank/DDBJ databases">
        <title>Interrogation of the integrated mobile genetic elements in gut-associated Bacteroides with a consensus prediction approach.</title>
        <authorList>
            <person name="Campbell D.E."/>
            <person name="Leigh J.R."/>
            <person name="Kim T."/>
            <person name="England W."/>
            <person name="Whitaker R.J."/>
            <person name="Degnan P.H."/>
        </authorList>
    </citation>
    <scope>NUCLEOTIDE SEQUENCE [LARGE SCALE GENOMIC DNA]</scope>
    <source>
        <strain evidence="7 8">WAL8669</strain>
    </source>
</reference>
<proteinExistence type="predicted"/>
<feature type="transmembrane region" description="Helical" evidence="6">
    <location>
        <begin position="420"/>
        <end position="440"/>
    </location>
</feature>
<dbReference type="GeneID" id="60926349"/>
<dbReference type="InterPro" id="IPR050833">
    <property type="entry name" value="Poly_Biosynth_Transport"/>
</dbReference>
<dbReference type="AlphaFoldDB" id="A0ABD7U7V5"/>
<feature type="transmembrane region" description="Helical" evidence="6">
    <location>
        <begin position="54"/>
        <end position="75"/>
    </location>
</feature>
<feature type="transmembrane region" description="Helical" evidence="6">
    <location>
        <begin position="201"/>
        <end position="224"/>
    </location>
</feature>
<sequence>MTYHNIKTKIQNNKSIVINVLGAFIIKGLGLIVNLIALPLYISYFNDNAVLGVWFTILSVLNWILSFDVGIGNGLRNHLTVALTNKDYEEGKRLISSSYLVLGALTLFISVVFYIFLPCIDWNSFFNISDSVILADSLMNCIRVTLIGLLISFFLHLVRGMLFSLQLASINNLIHLVTSVLLVAFLFVVQPDNLVEEKLKLISYAYAILINIPFVVATIWIFLFSELKNCRPSIRYFNKAASNKVLGLGVVFFLIQILYMIITVTNEWFITKFFHPEDTVNYQVYFRIFSLVGSLLLLSMAPLWSAITKAYAEKKYSWIIKIQKFLYFIAFACIILEIAIIPVLQPLVNLWLKGNSITIDYFTATSFALYGVITIWIAIQSTIVAGLGKLKIQFWLYLVAVITKIILIVVISNFTERWELVMWATGIGLLPYCLIQPMYIKRLLTELDLNINHR</sequence>
<protein>
    <recommendedName>
        <fullName evidence="9">Polysaccharide biosynthesis protein</fullName>
    </recommendedName>
</protein>
<feature type="transmembrane region" description="Helical" evidence="6">
    <location>
        <begin position="137"/>
        <end position="158"/>
    </location>
</feature>
<keyword evidence="3 6" id="KW-0812">Transmembrane</keyword>
<evidence type="ECO:0000256" key="1">
    <source>
        <dbReference type="ARBA" id="ARBA00004651"/>
    </source>
</evidence>
<feature type="transmembrane region" description="Helical" evidence="6">
    <location>
        <begin position="170"/>
        <end position="189"/>
    </location>
</feature>
<gene>
    <name evidence="7" type="ORF">KQP68_03680</name>
</gene>
<feature type="transmembrane region" description="Helical" evidence="6">
    <location>
        <begin position="325"/>
        <end position="347"/>
    </location>
</feature>
<evidence type="ECO:0000313" key="8">
    <source>
        <dbReference type="Proteomes" id="UP001156218"/>
    </source>
</evidence>
<comment type="subcellular location">
    <subcellularLocation>
        <location evidence="1">Cell membrane</location>
        <topology evidence="1">Multi-pass membrane protein</topology>
    </subcellularLocation>
</comment>
<dbReference type="Proteomes" id="UP001156218">
    <property type="component" value="Chromosome"/>
</dbReference>
<dbReference type="GO" id="GO:0005886">
    <property type="term" value="C:plasma membrane"/>
    <property type="evidence" value="ECO:0007669"/>
    <property type="project" value="UniProtKB-SubCell"/>
</dbReference>
<keyword evidence="5 6" id="KW-0472">Membrane</keyword>
<evidence type="ECO:0000256" key="4">
    <source>
        <dbReference type="ARBA" id="ARBA00022989"/>
    </source>
</evidence>
<dbReference type="EMBL" id="CP083680">
    <property type="protein sequence ID" value="UYU67393.1"/>
    <property type="molecule type" value="Genomic_DNA"/>
</dbReference>
<feature type="transmembrane region" description="Helical" evidence="6">
    <location>
        <begin position="284"/>
        <end position="304"/>
    </location>
</feature>
<evidence type="ECO:0008006" key="9">
    <source>
        <dbReference type="Google" id="ProtNLM"/>
    </source>
</evidence>
<evidence type="ECO:0000256" key="3">
    <source>
        <dbReference type="ARBA" id="ARBA00022692"/>
    </source>
</evidence>
<feature type="transmembrane region" description="Helical" evidence="6">
    <location>
        <begin position="394"/>
        <end position="414"/>
    </location>
</feature>
<organism evidence="7 8">
    <name type="scientific">Bacteroides thetaiotaomicron</name>
    <dbReference type="NCBI Taxonomy" id="818"/>
    <lineage>
        <taxon>Bacteria</taxon>
        <taxon>Pseudomonadati</taxon>
        <taxon>Bacteroidota</taxon>
        <taxon>Bacteroidia</taxon>
        <taxon>Bacteroidales</taxon>
        <taxon>Bacteroidaceae</taxon>
        <taxon>Bacteroides</taxon>
    </lineage>
</organism>
<name>A0ABD7U7V5_BACT4</name>
<dbReference type="RefSeq" id="WP_011107240.1">
    <property type="nucleotide sequence ID" value="NZ_CAXSNJ010000037.1"/>
</dbReference>
<accession>A0ABD7U7V5</accession>
<dbReference type="PANTHER" id="PTHR30250">
    <property type="entry name" value="PST FAMILY PREDICTED COLANIC ACID TRANSPORTER"/>
    <property type="match status" value="1"/>
</dbReference>
<feature type="transmembrane region" description="Helical" evidence="6">
    <location>
        <begin position="16"/>
        <end position="42"/>
    </location>
</feature>
<feature type="transmembrane region" description="Helical" evidence="6">
    <location>
        <begin position="245"/>
        <end position="264"/>
    </location>
</feature>
<evidence type="ECO:0000256" key="6">
    <source>
        <dbReference type="SAM" id="Phobius"/>
    </source>
</evidence>
<evidence type="ECO:0000256" key="5">
    <source>
        <dbReference type="ARBA" id="ARBA00023136"/>
    </source>
</evidence>
<dbReference type="PANTHER" id="PTHR30250:SF11">
    <property type="entry name" value="O-ANTIGEN TRANSPORTER-RELATED"/>
    <property type="match status" value="1"/>
</dbReference>
<evidence type="ECO:0000256" key="2">
    <source>
        <dbReference type="ARBA" id="ARBA00022475"/>
    </source>
</evidence>
<feature type="transmembrane region" description="Helical" evidence="6">
    <location>
        <begin position="96"/>
        <end position="117"/>
    </location>
</feature>
<keyword evidence="4 6" id="KW-1133">Transmembrane helix</keyword>
<feature type="transmembrane region" description="Helical" evidence="6">
    <location>
        <begin position="367"/>
        <end position="387"/>
    </location>
</feature>
<keyword evidence="2" id="KW-1003">Cell membrane</keyword>